<comment type="caution">
    <text evidence="1">The sequence shown here is derived from an EMBL/GenBank/DDBJ whole genome shotgun (WGS) entry which is preliminary data.</text>
</comment>
<dbReference type="EMBL" id="JAUFQS010000004">
    <property type="protein sequence ID" value="MDN3687293.1"/>
    <property type="molecule type" value="Genomic_DNA"/>
</dbReference>
<dbReference type="RefSeq" id="WP_163384172.1">
    <property type="nucleotide sequence ID" value="NZ_JAUFQS010000004.1"/>
</dbReference>
<name>A0ABT8C3E0_9BACT</name>
<gene>
    <name evidence="1" type="ORF">QWZ15_05610</name>
</gene>
<reference evidence="2" key="1">
    <citation type="journal article" date="2019" name="Int. J. Syst. Evol. Microbiol.">
        <title>The Global Catalogue of Microorganisms (GCM) 10K type strain sequencing project: providing services to taxonomists for standard genome sequencing and annotation.</title>
        <authorList>
            <consortium name="The Broad Institute Genomics Platform"/>
            <consortium name="The Broad Institute Genome Sequencing Center for Infectious Disease"/>
            <person name="Wu L."/>
            <person name="Ma J."/>
        </authorList>
    </citation>
    <scope>NUCLEOTIDE SEQUENCE [LARGE SCALE GENOMIC DNA]</scope>
    <source>
        <strain evidence="2">CECT 7706</strain>
    </source>
</reference>
<proteinExistence type="predicted"/>
<accession>A0ABT8C3E0</accession>
<protein>
    <recommendedName>
        <fullName evidence="3">Antitoxin component YwqK of YwqJK toxin-antitoxin module</fullName>
    </recommendedName>
</protein>
<evidence type="ECO:0008006" key="3">
    <source>
        <dbReference type="Google" id="ProtNLM"/>
    </source>
</evidence>
<dbReference type="SUPFAM" id="SSF82185">
    <property type="entry name" value="Histone H3 K4-specific methyltransferase SET7/9 N-terminal domain"/>
    <property type="match status" value="1"/>
</dbReference>
<evidence type="ECO:0000313" key="1">
    <source>
        <dbReference type="EMBL" id="MDN3687293.1"/>
    </source>
</evidence>
<keyword evidence="2" id="KW-1185">Reference proteome</keyword>
<dbReference type="Proteomes" id="UP001236663">
    <property type="component" value="Unassembled WGS sequence"/>
</dbReference>
<sequence>MKTHFYLLGLLTLIGFKSGFSQENAPIQDPDSSGVDNSRLLPTSTPVLLFSSVEDEEKEDKKSKKKKRKKNVYFGEKTKKTLIKTSFRDQVTYQVFHFTQRHQQPDPYIRDIYWYDSRNKAIKNSGYQASKGYLLHGPYERRIGENVVESGMYYFGTKHGRWMSYDGNNVLLDKRHYAEGWPKDSRITYYNRGERKIEKLTPIEYELEEGNFYHFFQNGQVAVTGEYEFGEKVGLWTEYWPGQDDKRVRKREIQYQAEAFTNNFKPYIRAEWDQEGNLIYRTTN</sequence>
<evidence type="ECO:0000313" key="2">
    <source>
        <dbReference type="Proteomes" id="UP001236663"/>
    </source>
</evidence>
<organism evidence="1 2">
    <name type="scientific">Cyclobacterium jeungdonense</name>
    <dbReference type="NCBI Taxonomy" id="708087"/>
    <lineage>
        <taxon>Bacteria</taxon>
        <taxon>Pseudomonadati</taxon>
        <taxon>Bacteroidota</taxon>
        <taxon>Cytophagia</taxon>
        <taxon>Cytophagales</taxon>
        <taxon>Cyclobacteriaceae</taxon>
        <taxon>Cyclobacterium</taxon>
    </lineage>
</organism>